<dbReference type="RefSeq" id="WP_178931783.1">
    <property type="nucleotide sequence ID" value="NZ_JACBAZ010000002.1"/>
</dbReference>
<dbReference type="Proteomes" id="UP000557872">
    <property type="component" value="Unassembled WGS sequence"/>
</dbReference>
<protein>
    <submittedName>
        <fullName evidence="2">Uncharacterized protein</fullName>
    </submittedName>
</protein>
<accession>A0A851GJH7</accession>
<evidence type="ECO:0000256" key="1">
    <source>
        <dbReference type="SAM" id="SignalP"/>
    </source>
</evidence>
<evidence type="ECO:0000313" key="2">
    <source>
        <dbReference type="EMBL" id="NWK55257.1"/>
    </source>
</evidence>
<evidence type="ECO:0000313" key="3">
    <source>
        <dbReference type="Proteomes" id="UP000557872"/>
    </source>
</evidence>
<keyword evidence="1" id="KW-0732">Signal</keyword>
<feature type="chain" id="PRO_5032630139" evidence="1">
    <location>
        <begin position="24"/>
        <end position="60"/>
    </location>
</feature>
<dbReference type="EMBL" id="JACBAZ010000002">
    <property type="protein sequence ID" value="NWK55257.1"/>
    <property type="molecule type" value="Genomic_DNA"/>
</dbReference>
<name>A0A851GJH7_9BACT</name>
<proteinExistence type="predicted"/>
<keyword evidence="3" id="KW-1185">Reference proteome</keyword>
<reference evidence="2 3" key="1">
    <citation type="submission" date="2020-07" db="EMBL/GenBank/DDBJ databases">
        <title>Roseicoccus Jingziensis gen. nov., sp. nov., isolated from coastal seawater.</title>
        <authorList>
            <person name="Feng X."/>
        </authorList>
    </citation>
    <scope>NUCLEOTIDE SEQUENCE [LARGE SCALE GENOMIC DNA]</scope>
    <source>
        <strain evidence="2 3">N1E253</strain>
    </source>
</reference>
<comment type="caution">
    <text evidence="2">The sequence shown here is derived from an EMBL/GenBank/DDBJ whole genome shotgun (WGS) entry which is preliminary data.</text>
</comment>
<dbReference type="AlphaFoldDB" id="A0A851GJH7"/>
<gene>
    <name evidence="2" type="ORF">HW115_06520</name>
</gene>
<organism evidence="2 3">
    <name type="scientific">Oceaniferula marina</name>
    <dbReference type="NCBI Taxonomy" id="2748318"/>
    <lineage>
        <taxon>Bacteria</taxon>
        <taxon>Pseudomonadati</taxon>
        <taxon>Verrucomicrobiota</taxon>
        <taxon>Verrucomicrobiia</taxon>
        <taxon>Verrucomicrobiales</taxon>
        <taxon>Verrucomicrobiaceae</taxon>
        <taxon>Oceaniferula</taxon>
    </lineage>
</organism>
<sequence>MNSLLKPIVAAVFALLPVCSLGAAPVGDDLGYVDLSYTGLAKVSYKSGGATFTRKYLCFR</sequence>
<feature type="signal peptide" evidence="1">
    <location>
        <begin position="1"/>
        <end position="23"/>
    </location>
</feature>